<evidence type="ECO:0000256" key="2">
    <source>
        <dbReference type="SAM" id="Phobius"/>
    </source>
</evidence>
<evidence type="ECO:0000256" key="1">
    <source>
        <dbReference type="SAM" id="MobiDB-lite"/>
    </source>
</evidence>
<keyword evidence="2" id="KW-1133">Transmembrane helix</keyword>
<gene>
    <name evidence="3" type="ORF">HPB51_006954</name>
</gene>
<protein>
    <submittedName>
        <fullName evidence="3">Uncharacterized protein</fullName>
    </submittedName>
</protein>
<feature type="transmembrane region" description="Helical" evidence="2">
    <location>
        <begin position="263"/>
        <end position="288"/>
    </location>
</feature>
<name>A0A9J6DTW8_RHIMP</name>
<dbReference type="PANTHER" id="PTHR33444:SF2">
    <property type="entry name" value="MARVEL DOMAIN-CONTAINING PROTEIN"/>
    <property type="match status" value="1"/>
</dbReference>
<dbReference type="Proteomes" id="UP000821866">
    <property type="component" value="Unassembled WGS sequence"/>
</dbReference>
<dbReference type="PANTHER" id="PTHR33444">
    <property type="entry name" value="SI:DKEY-19B23.12-RELATED"/>
    <property type="match status" value="1"/>
</dbReference>
<keyword evidence="2" id="KW-0812">Transmembrane</keyword>
<keyword evidence="4" id="KW-1185">Reference proteome</keyword>
<reference evidence="3" key="1">
    <citation type="journal article" date="2020" name="Cell">
        <title>Large-Scale Comparative Analyses of Tick Genomes Elucidate Their Genetic Diversity and Vector Capacities.</title>
        <authorList>
            <consortium name="Tick Genome and Microbiome Consortium (TIGMIC)"/>
            <person name="Jia N."/>
            <person name="Wang J."/>
            <person name="Shi W."/>
            <person name="Du L."/>
            <person name="Sun Y."/>
            <person name="Zhan W."/>
            <person name="Jiang J.F."/>
            <person name="Wang Q."/>
            <person name="Zhang B."/>
            <person name="Ji P."/>
            <person name="Bell-Sakyi L."/>
            <person name="Cui X.M."/>
            <person name="Yuan T.T."/>
            <person name="Jiang B.G."/>
            <person name="Yang W.F."/>
            <person name="Lam T.T."/>
            <person name="Chang Q.C."/>
            <person name="Ding S.J."/>
            <person name="Wang X.J."/>
            <person name="Zhu J.G."/>
            <person name="Ruan X.D."/>
            <person name="Zhao L."/>
            <person name="Wei J.T."/>
            <person name="Ye R.Z."/>
            <person name="Que T.C."/>
            <person name="Du C.H."/>
            <person name="Zhou Y.H."/>
            <person name="Cheng J.X."/>
            <person name="Dai P.F."/>
            <person name="Guo W.B."/>
            <person name="Han X.H."/>
            <person name="Huang E.J."/>
            <person name="Li L.F."/>
            <person name="Wei W."/>
            <person name="Gao Y.C."/>
            <person name="Liu J.Z."/>
            <person name="Shao H.Z."/>
            <person name="Wang X."/>
            <person name="Wang C.C."/>
            <person name="Yang T.C."/>
            <person name="Huo Q.B."/>
            <person name="Li W."/>
            <person name="Chen H.Y."/>
            <person name="Chen S.E."/>
            <person name="Zhou L.G."/>
            <person name="Ni X.B."/>
            <person name="Tian J.H."/>
            <person name="Sheng Y."/>
            <person name="Liu T."/>
            <person name="Pan Y.S."/>
            <person name="Xia L.Y."/>
            <person name="Li J."/>
            <person name="Zhao F."/>
            <person name="Cao W.C."/>
        </authorList>
    </citation>
    <scope>NUCLEOTIDE SEQUENCE</scope>
    <source>
        <strain evidence="3">Rmic-2018</strain>
    </source>
</reference>
<comment type="caution">
    <text evidence="3">The sequence shown here is derived from an EMBL/GenBank/DDBJ whole genome shotgun (WGS) entry which is preliminary data.</text>
</comment>
<feature type="compositionally biased region" description="Pro residues" evidence="1">
    <location>
        <begin position="96"/>
        <end position="111"/>
    </location>
</feature>
<sequence>MPGIPRPCSPRRKSRSASAERGKGSRLVQAANKPQHAATTGPVLVYQVAKPASRESSGHGPVIVYQYPRVPDSPPNSPTRTTSRSSRSGRANASPRTPPSPSRPPTPPPRRTPVSPTEEQPEPKSCCIMDRIEKKYQESSSELDGQHLYIVLCFQSAIATLLFLLFLCVPVAMITVGALNLSNCRLSYAIPLCLTVAGCAYLLIPLLSAALDWNASNSYCPVMISVLVVVAMGASTTGSVFVFSGMWPSGKPDDPRYCHPAVYYFSFVMWSTFILFIPVMLIVSVVVFRKYWQAQRPRGHNAVV</sequence>
<dbReference type="AlphaFoldDB" id="A0A9J6DTW8"/>
<accession>A0A9J6DTW8</accession>
<feature type="transmembrane region" description="Helical" evidence="2">
    <location>
        <begin position="219"/>
        <end position="243"/>
    </location>
</feature>
<keyword evidence="2" id="KW-0472">Membrane</keyword>
<proteinExistence type="predicted"/>
<feature type="transmembrane region" description="Helical" evidence="2">
    <location>
        <begin position="186"/>
        <end position="207"/>
    </location>
</feature>
<dbReference type="InterPro" id="IPR040350">
    <property type="entry name" value="TMEM272"/>
</dbReference>
<feature type="compositionally biased region" description="Low complexity" evidence="1">
    <location>
        <begin position="78"/>
        <end position="95"/>
    </location>
</feature>
<evidence type="ECO:0000313" key="4">
    <source>
        <dbReference type="Proteomes" id="UP000821866"/>
    </source>
</evidence>
<reference evidence="3" key="2">
    <citation type="submission" date="2021-09" db="EMBL/GenBank/DDBJ databases">
        <authorList>
            <person name="Jia N."/>
            <person name="Wang J."/>
            <person name="Shi W."/>
            <person name="Du L."/>
            <person name="Sun Y."/>
            <person name="Zhan W."/>
            <person name="Jiang J."/>
            <person name="Wang Q."/>
            <person name="Zhang B."/>
            <person name="Ji P."/>
            <person name="Sakyi L.B."/>
            <person name="Cui X."/>
            <person name="Yuan T."/>
            <person name="Jiang B."/>
            <person name="Yang W."/>
            <person name="Lam T.T.-Y."/>
            <person name="Chang Q."/>
            <person name="Ding S."/>
            <person name="Wang X."/>
            <person name="Zhu J."/>
            <person name="Ruan X."/>
            <person name="Zhao L."/>
            <person name="Wei J."/>
            <person name="Que T."/>
            <person name="Du C."/>
            <person name="Cheng J."/>
            <person name="Dai P."/>
            <person name="Han X."/>
            <person name="Huang E."/>
            <person name="Gao Y."/>
            <person name="Liu J."/>
            <person name="Shao H."/>
            <person name="Ye R."/>
            <person name="Li L."/>
            <person name="Wei W."/>
            <person name="Wang X."/>
            <person name="Wang C."/>
            <person name="Huo Q."/>
            <person name="Li W."/>
            <person name="Guo W."/>
            <person name="Chen H."/>
            <person name="Chen S."/>
            <person name="Zhou L."/>
            <person name="Zhou L."/>
            <person name="Ni X."/>
            <person name="Tian J."/>
            <person name="Zhou Y."/>
            <person name="Sheng Y."/>
            <person name="Liu T."/>
            <person name="Pan Y."/>
            <person name="Xia L."/>
            <person name="Li J."/>
            <person name="Zhao F."/>
            <person name="Cao W."/>
        </authorList>
    </citation>
    <scope>NUCLEOTIDE SEQUENCE</scope>
    <source>
        <strain evidence="3">Rmic-2018</strain>
        <tissue evidence="3">Larvae</tissue>
    </source>
</reference>
<feature type="region of interest" description="Disordered" evidence="1">
    <location>
        <begin position="1"/>
        <end position="123"/>
    </location>
</feature>
<organism evidence="3 4">
    <name type="scientific">Rhipicephalus microplus</name>
    <name type="common">Cattle tick</name>
    <name type="synonym">Boophilus microplus</name>
    <dbReference type="NCBI Taxonomy" id="6941"/>
    <lineage>
        <taxon>Eukaryota</taxon>
        <taxon>Metazoa</taxon>
        <taxon>Ecdysozoa</taxon>
        <taxon>Arthropoda</taxon>
        <taxon>Chelicerata</taxon>
        <taxon>Arachnida</taxon>
        <taxon>Acari</taxon>
        <taxon>Parasitiformes</taxon>
        <taxon>Ixodida</taxon>
        <taxon>Ixodoidea</taxon>
        <taxon>Ixodidae</taxon>
        <taxon>Rhipicephalinae</taxon>
        <taxon>Rhipicephalus</taxon>
        <taxon>Boophilus</taxon>
    </lineage>
</organism>
<dbReference type="EMBL" id="JABSTU010000007">
    <property type="protein sequence ID" value="KAH8025330.1"/>
    <property type="molecule type" value="Genomic_DNA"/>
</dbReference>
<feature type="transmembrane region" description="Helical" evidence="2">
    <location>
        <begin position="148"/>
        <end position="174"/>
    </location>
</feature>
<evidence type="ECO:0000313" key="3">
    <source>
        <dbReference type="EMBL" id="KAH8025330.1"/>
    </source>
</evidence>